<accession>A0A565A6E7</accession>
<dbReference type="VEuPathDB" id="PlasmoDB:PVW1_120006500"/>
<proteinExistence type="predicted"/>
<organism evidence="2">
    <name type="scientific">Plasmodium vivax</name>
    <name type="common">malaria parasite P. vivax</name>
    <dbReference type="NCBI Taxonomy" id="5855"/>
    <lineage>
        <taxon>Eukaryota</taxon>
        <taxon>Sar</taxon>
        <taxon>Alveolata</taxon>
        <taxon>Apicomplexa</taxon>
        <taxon>Aconoidasida</taxon>
        <taxon>Haemosporida</taxon>
        <taxon>Plasmodiidae</taxon>
        <taxon>Plasmodium</taxon>
        <taxon>Plasmodium (Plasmodium)</taxon>
    </lineage>
</organism>
<evidence type="ECO:0000313" key="2">
    <source>
        <dbReference type="EMBL" id="VUZ99836.1"/>
    </source>
</evidence>
<keyword evidence="1" id="KW-0812">Transmembrane</keyword>
<name>A0A565A6E7_PLAVI</name>
<dbReference type="AlphaFoldDB" id="A0A565A6E7"/>
<keyword evidence="1" id="KW-0472">Membrane</keyword>
<reference evidence="2" key="1">
    <citation type="submission" date="2016-07" db="EMBL/GenBank/DDBJ databases">
        <authorList>
            <consortium name="Pathogen Informatics"/>
        </authorList>
    </citation>
    <scope>NUCLEOTIDE SEQUENCE</scope>
</reference>
<dbReference type="Proteomes" id="UP000220605">
    <property type="component" value="Unassembled WGS sequence"/>
</dbReference>
<dbReference type="OrthoDB" id="10652038at2759"/>
<protein>
    <submittedName>
        <fullName evidence="2">VIR protein</fullName>
    </submittedName>
</protein>
<keyword evidence="1" id="KW-1133">Transmembrane helix</keyword>
<evidence type="ECO:0000256" key="1">
    <source>
        <dbReference type="SAM" id="Phobius"/>
    </source>
</evidence>
<dbReference type="EMBL" id="FLZR02000016">
    <property type="protein sequence ID" value="VUZ99836.1"/>
    <property type="molecule type" value="Genomic_DNA"/>
</dbReference>
<dbReference type="VEuPathDB" id="PlasmoDB:PVPAM_000036200"/>
<sequence length="299" mass="35182">MTCKPKIEPDSYDFFQKIKNYIFVAEKVVSDGPLAQSSEGCTSFFALYKSQNSQIAKDIYNEFTKLYNLLFSYKNNPRYSSDYKHFCGFLNYWLNSKLKESKFDGTACVIKFYENMKLHCKDTFPVGNSLNFIYDINEDDLKKMNILYKLHEQISKIHKILFRSSEEEPNSSLSLSKESLQYYRTYSPTCNGNNSEFCKALQDFKDKYKQLYSIFQRRGEEYTKYYIKLPEVNNNIILTPLLCTVGGLIPLLGILYKFTPMGQIFRSKNKKFTKEYSNNYDNSKSLHQERYNVKYDSVA</sequence>
<gene>
    <name evidence="2" type="ORF">PVP01_0005500</name>
</gene>
<dbReference type="VEuPathDB" id="PlasmoDB:PVP01_0005500"/>
<feature type="transmembrane region" description="Helical" evidence="1">
    <location>
        <begin position="237"/>
        <end position="258"/>
    </location>
</feature>